<protein>
    <submittedName>
        <fullName evidence="1">Uncharacterized protein</fullName>
    </submittedName>
</protein>
<evidence type="ECO:0000313" key="2">
    <source>
        <dbReference type="Proteomes" id="UP001143463"/>
    </source>
</evidence>
<dbReference type="GO" id="GO:0016705">
    <property type="term" value="F:oxidoreductase activity, acting on paired donors, with incorporation or reduction of molecular oxygen"/>
    <property type="evidence" value="ECO:0007669"/>
    <property type="project" value="InterPro"/>
</dbReference>
<dbReference type="SUPFAM" id="SSF51679">
    <property type="entry name" value="Bacterial luciferase-like"/>
    <property type="match status" value="1"/>
</dbReference>
<dbReference type="Proteomes" id="UP001143463">
    <property type="component" value="Unassembled WGS sequence"/>
</dbReference>
<reference evidence="1" key="2">
    <citation type="submission" date="2023-01" db="EMBL/GenBank/DDBJ databases">
        <authorList>
            <person name="Sun Q."/>
            <person name="Evtushenko L."/>
        </authorList>
    </citation>
    <scope>NUCLEOTIDE SEQUENCE</scope>
    <source>
        <strain evidence="1">VKM Ac-1069</strain>
    </source>
</reference>
<accession>A0A9W6L7Z9</accession>
<reference evidence="1" key="1">
    <citation type="journal article" date="2014" name="Int. J. Syst. Evol. Microbiol.">
        <title>Complete genome sequence of Corynebacterium casei LMG S-19264T (=DSM 44701T), isolated from a smear-ripened cheese.</title>
        <authorList>
            <consortium name="US DOE Joint Genome Institute (JGI-PGF)"/>
            <person name="Walter F."/>
            <person name="Albersmeier A."/>
            <person name="Kalinowski J."/>
            <person name="Ruckert C."/>
        </authorList>
    </citation>
    <scope>NUCLEOTIDE SEQUENCE</scope>
    <source>
        <strain evidence="1">VKM Ac-1069</strain>
    </source>
</reference>
<evidence type="ECO:0000313" key="1">
    <source>
        <dbReference type="EMBL" id="GLL14933.1"/>
    </source>
</evidence>
<keyword evidence="2" id="KW-1185">Reference proteome</keyword>
<dbReference type="RefSeq" id="WP_037051643.1">
    <property type="nucleotide sequence ID" value="NZ_BAAAUZ010000012.1"/>
</dbReference>
<gene>
    <name evidence="1" type="ORF">GCM10017577_60820</name>
</gene>
<comment type="caution">
    <text evidence="1">The sequence shown here is derived from an EMBL/GenBank/DDBJ whole genome shotgun (WGS) entry which is preliminary data.</text>
</comment>
<name>A0A9W6L7Z9_9PSEU</name>
<proteinExistence type="predicted"/>
<dbReference type="InterPro" id="IPR036661">
    <property type="entry name" value="Luciferase-like_sf"/>
</dbReference>
<organism evidence="1 2">
    <name type="scientific">Pseudonocardia halophobica</name>
    <dbReference type="NCBI Taxonomy" id="29401"/>
    <lineage>
        <taxon>Bacteria</taxon>
        <taxon>Bacillati</taxon>
        <taxon>Actinomycetota</taxon>
        <taxon>Actinomycetes</taxon>
        <taxon>Pseudonocardiales</taxon>
        <taxon>Pseudonocardiaceae</taxon>
        <taxon>Pseudonocardia</taxon>
    </lineage>
</organism>
<sequence>MPPLTLHWFLPTNGDGRQLVGGGHGVGAGSAGAMRPASLPYLTQVAFRPGSISPTPAAQQAATYQRHSGGRLLLNVVISPAAVVARPRGIGRRPAWTRGDRW</sequence>
<dbReference type="AlphaFoldDB" id="A0A9W6L7Z9"/>
<dbReference type="EMBL" id="BSFQ01000039">
    <property type="protein sequence ID" value="GLL14933.1"/>
    <property type="molecule type" value="Genomic_DNA"/>
</dbReference>